<feature type="compositionally biased region" description="Basic residues" evidence="1">
    <location>
        <begin position="513"/>
        <end position="527"/>
    </location>
</feature>
<dbReference type="AlphaFoldDB" id="A0AAN7ATN5"/>
<evidence type="ECO:0000256" key="1">
    <source>
        <dbReference type="SAM" id="MobiDB-lite"/>
    </source>
</evidence>
<sequence length="630" mass="72409">MAPVLTFIQEGNVLSPRWTIPPHCIGWDCLSESAQAGVIIISIVCALLGWYLWRKLGNSEERNTRRSSMFSNLTALSRLSRPGTPSDHRQSQRLSGSIYRRSHRLFSTYGRSQSRPISLSSIREERSRQTDDTSDSTMSPHVPRARHLESVDLTDVNRQLSAPVIPPPPGPAPILWMGGPTPIFVLPPAYTPTPSNDGHANEARYSLVPDFQFPPPPHMIPIQYGPSSIPRFWDGMASNDYPQGHLPQHQQALQLPSVGNQADTSTLTTAERPTENRRRTWFPFMKRSKRPGHGRSISESALPSRQVLSHAASSDMQVSHMRERGRNRLQRQPSIRLVDRSLSPQRQNSPRPYPRIGWRNQSPDHNLRDEDDQSDQSQVNHPSELSFPSVGTSMRAHDGITSSETASSVFDRDPHFEAHSPERRRENSLRMFRNPARESDGDADEEESTVRVFRAPKPKRLQRRKLYSSWMQTQQPSPPSPPSSDIQFPSPESQRVTFVEPTRRERDGLRERERRRRERTPAPRRARERSGERGGEGRERDGNSGQVRERSAEQAPTRRYRERSRERSLERASTRRHREQSLDRPDEDTRLPRHGNRARERSQVERLRENHPNLLERLRAVRAEMRGDRD</sequence>
<feature type="compositionally biased region" description="Polar residues" evidence="1">
    <location>
        <begin position="297"/>
        <end position="317"/>
    </location>
</feature>
<feature type="region of interest" description="Disordered" evidence="1">
    <location>
        <begin position="109"/>
        <end position="151"/>
    </location>
</feature>
<organism evidence="2 3">
    <name type="scientific">Triangularia verruculosa</name>
    <dbReference type="NCBI Taxonomy" id="2587418"/>
    <lineage>
        <taxon>Eukaryota</taxon>
        <taxon>Fungi</taxon>
        <taxon>Dikarya</taxon>
        <taxon>Ascomycota</taxon>
        <taxon>Pezizomycotina</taxon>
        <taxon>Sordariomycetes</taxon>
        <taxon>Sordariomycetidae</taxon>
        <taxon>Sordariales</taxon>
        <taxon>Podosporaceae</taxon>
        <taxon>Triangularia</taxon>
    </lineage>
</organism>
<name>A0AAN7ATN5_9PEZI</name>
<feature type="region of interest" description="Disordered" evidence="1">
    <location>
        <begin position="255"/>
        <end position="611"/>
    </location>
</feature>
<accession>A0AAN7ATN5</accession>
<feature type="compositionally biased region" description="Basic residues" evidence="1">
    <location>
        <begin position="454"/>
        <end position="466"/>
    </location>
</feature>
<keyword evidence="3" id="KW-1185">Reference proteome</keyword>
<feature type="compositionally biased region" description="Basic and acidic residues" evidence="1">
    <location>
        <begin position="122"/>
        <end position="131"/>
    </location>
</feature>
<reference evidence="2" key="2">
    <citation type="submission" date="2023-05" db="EMBL/GenBank/DDBJ databases">
        <authorList>
            <consortium name="Lawrence Berkeley National Laboratory"/>
            <person name="Steindorff A."/>
            <person name="Hensen N."/>
            <person name="Bonometti L."/>
            <person name="Westerberg I."/>
            <person name="Brannstrom I.O."/>
            <person name="Guillou S."/>
            <person name="Cros-Aarteil S."/>
            <person name="Calhoun S."/>
            <person name="Haridas S."/>
            <person name="Kuo A."/>
            <person name="Mondo S."/>
            <person name="Pangilinan J."/>
            <person name="Riley R."/>
            <person name="Labutti K."/>
            <person name="Andreopoulos B."/>
            <person name="Lipzen A."/>
            <person name="Chen C."/>
            <person name="Yanf M."/>
            <person name="Daum C."/>
            <person name="Ng V."/>
            <person name="Clum A."/>
            <person name="Ohm R."/>
            <person name="Martin F."/>
            <person name="Silar P."/>
            <person name="Natvig D."/>
            <person name="Lalanne C."/>
            <person name="Gautier V."/>
            <person name="Ament-Velasquez S.L."/>
            <person name="Kruys A."/>
            <person name="Hutchinson M.I."/>
            <person name="Powell A.J."/>
            <person name="Barry K."/>
            <person name="Miller A.N."/>
            <person name="Grigoriev I.V."/>
            <person name="Debuchy R."/>
            <person name="Gladieux P."/>
            <person name="Thoren M.H."/>
            <person name="Johannesson H."/>
        </authorList>
    </citation>
    <scope>NUCLEOTIDE SEQUENCE</scope>
    <source>
        <strain evidence="2">CBS 315.58</strain>
    </source>
</reference>
<comment type="caution">
    <text evidence="2">The sequence shown here is derived from an EMBL/GenBank/DDBJ whole genome shotgun (WGS) entry which is preliminary data.</text>
</comment>
<feature type="compositionally biased region" description="Polar residues" evidence="1">
    <location>
        <begin position="257"/>
        <end position="271"/>
    </location>
</feature>
<feature type="compositionally biased region" description="Basic and acidic residues" evidence="1">
    <location>
        <begin position="528"/>
        <end position="552"/>
    </location>
</feature>
<proteinExistence type="predicted"/>
<reference evidence="2" key="1">
    <citation type="journal article" date="2023" name="Mol. Phylogenet. Evol.">
        <title>Genome-scale phylogeny and comparative genomics of the fungal order Sordariales.</title>
        <authorList>
            <person name="Hensen N."/>
            <person name="Bonometti L."/>
            <person name="Westerberg I."/>
            <person name="Brannstrom I.O."/>
            <person name="Guillou S."/>
            <person name="Cros-Aarteil S."/>
            <person name="Calhoun S."/>
            <person name="Haridas S."/>
            <person name="Kuo A."/>
            <person name="Mondo S."/>
            <person name="Pangilinan J."/>
            <person name="Riley R."/>
            <person name="LaButti K."/>
            <person name="Andreopoulos B."/>
            <person name="Lipzen A."/>
            <person name="Chen C."/>
            <person name="Yan M."/>
            <person name="Daum C."/>
            <person name="Ng V."/>
            <person name="Clum A."/>
            <person name="Steindorff A."/>
            <person name="Ohm R.A."/>
            <person name="Martin F."/>
            <person name="Silar P."/>
            <person name="Natvig D.O."/>
            <person name="Lalanne C."/>
            <person name="Gautier V."/>
            <person name="Ament-Velasquez S.L."/>
            <person name="Kruys A."/>
            <person name="Hutchinson M.I."/>
            <person name="Powell A.J."/>
            <person name="Barry K."/>
            <person name="Miller A.N."/>
            <person name="Grigoriev I.V."/>
            <person name="Debuchy R."/>
            <person name="Gladieux P."/>
            <person name="Hiltunen Thoren M."/>
            <person name="Johannesson H."/>
        </authorList>
    </citation>
    <scope>NUCLEOTIDE SEQUENCE</scope>
    <source>
        <strain evidence="2">CBS 315.58</strain>
    </source>
</reference>
<dbReference type="Proteomes" id="UP001303160">
    <property type="component" value="Unassembled WGS sequence"/>
</dbReference>
<evidence type="ECO:0000313" key="2">
    <source>
        <dbReference type="EMBL" id="KAK4198172.1"/>
    </source>
</evidence>
<protein>
    <submittedName>
        <fullName evidence="2">Uncharacterized protein</fullName>
    </submittedName>
</protein>
<evidence type="ECO:0000313" key="3">
    <source>
        <dbReference type="Proteomes" id="UP001303160"/>
    </source>
</evidence>
<dbReference type="EMBL" id="MU863950">
    <property type="protein sequence ID" value="KAK4198172.1"/>
    <property type="molecule type" value="Genomic_DNA"/>
</dbReference>
<feature type="compositionally biased region" description="Basic and acidic residues" evidence="1">
    <location>
        <begin position="410"/>
        <end position="428"/>
    </location>
</feature>
<feature type="compositionally biased region" description="Basic and acidic residues" evidence="1">
    <location>
        <begin position="563"/>
        <end position="611"/>
    </location>
</feature>
<gene>
    <name evidence="2" type="ORF">QBC40DRAFT_350414</name>
</gene>
<feature type="region of interest" description="Disordered" evidence="1">
    <location>
        <begin position="76"/>
        <end position="95"/>
    </location>
</feature>
<feature type="compositionally biased region" description="Basic and acidic residues" evidence="1">
    <location>
        <begin position="501"/>
        <end position="512"/>
    </location>
</feature>